<dbReference type="SMART" id="SM00220">
    <property type="entry name" value="S_TKc"/>
    <property type="match status" value="1"/>
</dbReference>
<protein>
    <recommendedName>
        <fullName evidence="5">Protein kinase domain-containing protein</fullName>
    </recommendedName>
</protein>
<dbReference type="Pfam" id="PF00069">
    <property type="entry name" value="Pkinase"/>
    <property type="match status" value="1"/>
</dbReference>
<evidence type="ECO:0000313" key="7">
    <source>
        <dbReference type="Proteomes" id="UP000663671"/>
    </source>
</evidence>
<evidence type="ECO:0000256" key="1">
    <source>
        <dbReference type="ARBA" id="ARBA00008874"/>
    </source>
</evidence>
<organism evidence="6 7">
    <name type="scientific">Ajellomyces capsulatus</name>
    <name type="common">Darling's disease fungus</name>
    <name type="synonym">Histoplasma capsulatum</name>
    <dbReference type="NCBI Taxonomy" id="5037"/>
    <lineage>
        <taxon>Eukaryota</taxon>
        <taxon>Fungi</taxon>
        <taxon>Dikarya</taxon>
        <taxon>Ascomycota</taxon>
        <taxon>Pezizomycotina</taxon>
        <taxon>Eurotiomycetes</taxon>
        <taxon>Eurotiomycetidae</taxon>
        <taxon>Onygenales</taxon>
        <taxon>Ajellomycetaceae</taxon>
        <taxon>Histoplasma</taxon>
    </lineage>
</organism>
<evidence type="ECO:0000256" key="3">
    <source>
        <dbReference type="ARBA" id="ARBA00022840"/>
    </source>
</evidence>
<reference evidence="6" key="1">
    <citation type="submission" date="2021-01" db="EMBL/GenBank/DDBJ databases">
        <title>Chromosome-level genome assembly of a human fungal pathogen reveals clustering of transcriptionally co-regulated genes.</title>
        <authorList>
            <person name="Voorhies M."/>
            <person name="Cohen S."/>
            <person name="Shea T.P."/>
            <person name="Petrus S."/>
            <person name="Munoz J.F."/>
            <person name="Poplawski S."/>
            <person name="Goldman W.E."/>
            <person name="Michael T."/>
            <person name="Cuomo C.A."/>
            <person name="Sil A."/>
            <person name="Beyhan S."/>
        </authorList>
    </citation>
    <scope>NUCLEOTIDE SEQUENCE</scope>
    <source>
        <strain evidence="6">WU24</strain>
    </source>
</reference>
<keyword evidence="2" id="KW-0547">Nucleotide-binding</keyword>
<accession>A0A8A1MFJ6</accession>
<dbReference type="Proteomes" id="UP000663671">
    <property type="component" value="Chromosome 1"/>
</dbReference>
<keyword evidence="3" id="KW-0067">ATP-binding</keyword>
<dbReference type="EMBL" id="CP069114">
    <property type="protein sequence ID" value="QSS63443.1"/>
    <property type="molecule type" value="Genomic_DNA"/>
</dbReference>
<dbReference type="InterPro" id="IPR000719">
    <property type="entry name" value="Prot_kinase_dom"/>
</dbReference>
<dbReference type="Gene3D" id="1.10.510.10">
    <property type="entry name" value="Transferase(Phosphotransferase) domain 1"/>
    <property type="match status" value="1"/>
</dbReference>
<evidence type="ECO:0000256" key="2">
    <source>
        <dbReference type="ARBA" id="ARBA00022741"/>
    </source>
</evidence>
<dbReference type="PANTHER" id="PTHR45832:SF22">
    <property type="entry name" value="SERINE_THREONINE-PROTEIN KINASE SAMKA-RELATED"/>
    <property type="match status" value="1"/>
</dbReference>
<dbReference type="PROSITE" id="PS50011">
    <property type="entry name" value="PROTEIN_KINASE_DOM"/>
    <property type="match status" value="1"/>
</dbReference>
<sequence length="316" mass="34983">MSAPADKRYTQFNLGPLGGDRLSSQSPAPTQPPNKRKGSPFQEPPRKLLKGKPRGLSLPVIVSSGDRAQQALVVRNESPWDTFSRVYECELAGPVAVVERIVRPSTVLAVREFSKEAIDETLDRFKCIRHDNIILAQECFLTADLLYVVFEHQPVSLDHLVACRKWPNEIQLASVVAQVLNGLSHLAANGLEHRSLSCSGVLVGCDGSVKIARLESCQPRPPNLPREREIKALGVVVMELMDKDAKEEGAIGVSDLQRWPTGSDAVGFLSATTSTDWLDELMKHPLLTRRRWSKGYLVGLVSFALISARTFYSRFD</sequence>
<comment type="similarity">
    <text evidence="1">Belongs to the protein kinase superfamily. STE Ser/Thr protein kinase family. STE20 subfamily.</text>
</comment>
<dbReference type="GO" id="GO:0005524">
    <property type="term" value="F:ATP binding"/>
    <property type="evidence" value="ECO:0007669"/>
    <property type="project" value="UniProtKB-KW"/>
</dbReference>
<feature type="domain" description="Protein kinase" evidence="5">
    <location>
        <begin position="72"/>
        <end position="316"/>
    </location>
</feature>
<dbReference type="VEuPathDB" id="FungiDB:I7I51_00501"/>
<dbReference type="PANTHER" id="PTHR45832">
    <property type="entry name" value="SERINE/THREONINE-PROTEIN KINASE SAMKA-RELATED-RELATED"/>
    <property type="match status" value="1"/>
</dbReference>
<evidence type="ECO:0000256" key="4">
    <source>
        <dbReference type="SAM" id="MobiDB-lite"/>
    </source>
</evidence>
<dbReference type="InterPro" id="IPR051931">
    <property type="entry name" value="PAK3-like"/>
</dbReference>
<feature type="region of interest" description="Disordered" evidence="4">
    <location>
        <begin position="1"/>
        <end position="53"/>
    </location>
</feature>
<dbReference type="GO" id="GO:0004672">
    <property type="term" value="F:protein kinase activity"/>
    <property type="evidence" value="ECO:0007669"/>
    <property type="project" value="InterPro"/>
</dbReference>
<gene>
    <name evidence="6" type="ORF">I7I51_00501</name>
</gene>
<evidence type="ECO:0000313" key="6">
    <source>
        <dbReference type="EMBL" id="QSS63443.1"/>
    </source>
</evidence>
<dbReference type="SUPFAM" id="SSF56112">
    <property type="entry name" value="Protein kinase-like (PK-like)"/>
    <property type="match status" value="1"/>
</dbReference>
<proteinExistence type="inferred from homology"/>
<dbReference type="OrthoDB" id="4178238at2759"/>
<name>A0A8A1MFJ6_AJECA</name>
<evidence type="ECO:0000259" key="5">
    <source>
        <dbReference type="PROSITE" id="PS50011"/>
    </source>
</evidence>
<dbReference type="AlphaFoldDB" id="A0A8A1MFJ6"/>
<dbReference type="InterPro" id="IPR011009">
    <property type="entry name" value="Kinase-like_dom_sf"/>
</dbReference>